<keyword evidence="7" id="KW-0847">Vitamin C</keyword>
<dbReference type="GO" id="GO:0008475">
    <property type="term" value="F:procollagen-lysine 5-dioxygenase activity"/>
    <property type="evidence" value="ECO:0007669"/>
    <property type="project" value="UniProtKB-EC"/>
</dbReference>
<keyword evidence="6" id="KW-0256">Endoplasmic reticulum</keyword>
<keyword evidence="4" id="KW-0479">Metal-binding</keyword>
<reference evidence="15 16" key="1">
    <citation type="submission" date="2020-08" db="EMBL/GenBank/DDBJ databases">
        <title>Aphidius gifuensis genome sequencing and assembly.</title>
        <authorList>
            <person name="Du Z."/>
        </authorList>
    </citation>
    <scope>NUCLEOTIDE SEQUENCE [LARGE SCALE GENOMIC DNA]</scope>
    <source>
        <strain evidence="15">YNYX2018</strain>
        <tissue evidence="15">Adults</tissue>
    </source>
</reference>
<dbReference type="Pfam" id="PF03171">
    <property type="entry name" value="2OG-FeII_Oxy"/>
    <property type="match status" value="1"/>
</dbReference>
<keyword evidence="5 13" id="KW-0732">Signal</keyword>
<dbReference type="SMART" id="SM00702">
    <property type="entry name" value="P4Hc"/>
    <property type="match status" value="1"/>
</dbReference>
<evidence type="ECO:0000259" key="14">
    <source>
        <dbReference type="PROSITE" id="PS51471"/>
    </source>
</evidence>
<dbReference type="GO" id="GO:0031418">
    <property type="term" value="F:L-ascorbic acid binding"/>
    <property type="evidence" value="ECO:0007669"/>
    <property type="project" value="UniProtKB-KW"/>
</dbReference>
<gene>
    <name evidence="15" type="ORF">HCN44_004335</name>
</gene>
<comment type="caution">
    <text evidence="15">The sequence shown here is derived from an EMBL/GenBank/DDBJ whole genome shotgun (WGS) entry which is preliminary data.</text>
</comment>
<dbReference type="PROSITE" id="PS51471">
    <property type="entry name" value="FE2OG_OXY"/>
    <property type="match status" value="1"/>
</dbReference>
<feature type="chain" id="PRO_5032633991" description="procollagen-lysine 5-dioxygenase" evidence="13">
    <location>
        <begin position="24"/>
        <end position="718"/>
    </location>
</feature>
<dbReference type="GO" id="GO:0005783">
    <property type="term" value="C:endoplasmic reticulum"/>
    <property type="evidence" value="ECO:0007669"/>
    <property type="project" value="UniProtKB-SubCell"/>
</dbReference>
<evidence type="ECO:0000256" key="13">
    <source>
        <dbReference type="SAM" id="SignalP"/>
    </source>
</evidence>
<evidence type="ECO:0000256" key="12">
    <source>
        <dbReference type="ARBA" id="ARBA00047930"/>
    </source>
</evidence>
<dbReference type="EC" id="1.14.11.4" evidence="3"/>
<dbReference type="Pfam" id="PF25342">
    <property type="entry name" value="GT_PLOD"/>
    <property type="match status" value="1"/>
</dbReference>
<dbReference type="EMBL" id="JACMRX010000002">
    <property type="protein sequence ID" value="KAF7994863.1"/>
    <property type="molecule type" value="Genomic_DNA"/>
</dbReference>
<evidence type="ECO:0000313" key="16">
    <source>
        <dbReference type="Proteomes" id="UP000639338"/>
    </source>
</evidence>
<evidence type="ECO:0000256" key="3">
    <source>
        <dbReference type="ARBA" id="ARBA00012264"/>
    </source>
</evidence>
<keyword evidence="11" id="KW-0325">Glycoprotein</keyword>
<dbReference type="InterPro" id="IPR029044">
    <property type="entry name" value="Nucleotide-diphossugar_trans"/>
</dbReference>
<keyword evidence="16" id="KW-1185">Reference proteome</keyword>
<dbReference type="InterPro" id="IPR050757">
    <property type="entry name" value="Collagen_mod_GT25"/>
</dbReference>
<evidence type="ECO:0000256" key="11">
    <source>
        <dbReference type="ARBA" id="ARBA00023180"/>
    </source>
</evidence>
<evidence type="ECO:0000256" key="8">
    <source>
        <dbReference type="ARBA" id="ARBA00022964"/>
    </source>
</evidence>
<dbReference type="OrthoDB" id="69177at2759"/>
<evidence type="ECO:0000256" key="10">
    <source>
        <dbReference type="ARBA" id="ARBA00023004"/>
    </source>
</evidence>
<dbReference type="Proteomes" id="UP000639338">
    <property type="component" value="Unassembled WGS sequence"/>
</dbReference>
<comment type="cofactor">
    <cofactor evidence="1">
        <name>L-ascorbate</name>
        <dbReference type="ChEBI" id="CHEBI:38290"/>
    </cofactor>
</comment>
<evidence type="ECO:0000256" key="6">
    <source>
        <dbReference type="ARBA" id="ARBA00022824"/>
    </source>
</evidence>
<feature type="domain" description="Fe2OG dioxygenase" evidence="14">
    <location>
        <begin position="625"/>
        <end position="718"/>
    </location>
</feature>
<dbReference type="InterPro" id="IPR044861">
    <property type="entry name" value="IPNS-like_FE2OG_OXY"/>
</dbReference>
<protein>
    <recommendedName>
        <fullName evidence="3">procollagen-lysine 5-dioxygenase</fullName>
        <ecNumber evidence="3">1.14.11.4</ecNumber>
    </recommendedName>
</protein>
<name>A0A835CV03_APHGI</name>
<dbReference type="PANTHER" id="PTHR10730">
    <property type="entry name" value="PROCOLLAGEN-LYSINE,2-OXOGLUTARATE 5-DIOXYGENASE/GLYCOSYLTRANSFERASE 25 FAMILY MEMBER"/>
    <property type="match status" value="1"/>
</dbReference>
<dbReference type="InterPro" id="IPR057589">
    <property type="entry name" value="GT_PLOD"/>
</dbReference>
<organism evidence="15 16">
    <name type="scientific">Aphidius gifuensis</name>
    <name type="common">Parasitoid wasp</name>
    <dbReference type="NCBI Taxonomy" id="684658"/>
    <lineage>
        <taxon>Eukaryota</taxon>
        <taxon>Metazoa</taxon>
        <taxon>Ecdysozoa</taxon>
        <taxon>Arthropoda</taxon>
        <taxon>Hexapoda</taxon>
        <taxon>Insecta</taxon>
        <taxon>Pterygota</taxon>
        <taxon>Neoptera</taxon>
        <taxon>Endopterygota</taxon>
        <taxon>Hymenoptera</taxon>
        <taxon>Apocrita</taxon>
        <taxon>Ichneumonoidea</taxon>
        <taxon>Braconidae</taxon>
        <taxon>Aphidiinae</taxon>
        <taxon>Aphidius</taxon>
    </lineage>
</organism>
<evidence type="ECO:0000256" key="7">
    <source>
        <dbReference type="ARBA" id="ARBA00022896"/>
    </source>
</evidence>
<dbReference type="Gene3D" id="2.60.120.620">
    <property type="entry name" value="q2cbj1_9rhob like domain"/>
    <property type="match status" value="1"/>
</dbReference>
<dbReference type="PANTHER" id="PTHR10730:SF45">
    <property type="entry name" value="PROCOLLAGEN-LYSINE,2-OXOGLUTARATE 5-DIOXYGENASE"/>
    <property type="match status" value="1"/>
</dbReference>
<proteinExistence type="predicted"/>
<dbReference type="SUPFAM" id="SSF53448">
    <property type="entry name" value="Nucleotide-diphospho-sugar transferases"/>
    <property type="match status" value="1"/>
</dbReference>
<evidence type="ECO:0000256" key="1">
    <source>
        <dbReference type="ARBA" id="ARBA00001961"/>
    </source>
</evidence>
<dbReference type="AlphaFoldDB" id="A0A835CV03"/>
<evidence type="ECO:0000256" key="5">
    <source>
        <dbReference type="ARBA" id="ARBA00022729"/>
    </source>
</evidence>
<accession>A0A835CV03</accession>
<evidence type="ECO:0000256" key="2">
    <source>
        <dbReference type="ARBA" id="ARBA00004240"/>
    </source>
</evidence>
<dbReference type="GO" id="GO:0005506">
    <property type="term" value="F:iron ion binding"/>
    <property type="evidence" value="ECO:0007669"/>
    <property type="project" value="InterPro"/>
</dbReference>
<dbReference type="InterPro" id="IPR006620">
    <property type="entry name" value="Pro_4_hyd_alph"/>
</dbReference>
<keyword evidence="9" id="KW-0560">Oxidoreductase</keyword>
<keyword evidence="10" id="KW-0408">Iron</keyword>
<sequence>MIWKCWILLFIIIFTGLIDNTRQEKQDDDDDQADVLVLTVASNETDGYKRYIRSAKIYGFANKITTLGLNQPWKGGNMLTQGGGYKINLLKKALKPYQNDDEKIIIFTDSYDVIFLASLNEIVNRFKASGGRIIFSAEKYCWPDKSLSNKYPTIIRGEPYLNSGGFIGYASDLYEILQYSSVKDTDDDQLFYTKAYLDKELREKHKIKLDHHAEIFQNLNGAVGDVELRFKDNKAYLQNTLYDRVPLIVHGNGPSKIILNSLGNYLANAWKTYPPIVMGIFVDRPTPFIEEFFDKIYKQAYPKSRLRLFIYNSEEFHEKIVEEFIKKHGSEYKNIKQIMPKNDIPISTARNLAMDYCLQNECSGYFSIDSVAHLENEYTLKLLVEQQRGIVAPLLKRPGNNWSNFWGTIANDGYYARSTDYMDIIENKRRGLWNVPYINNCYLINVTIIGNIETRPKYKHADIDDLDPDMAFAAINRDRNIFMYVSNRLKFGHLVNADDYNIKYTNPDMYELFNNKFDWEKRYIHVNYSQSFQQNNTPIQPCTDVYWFPIFNTRFTKEFIEIMEAFGQWSDGSNSDKRLQGGYENVPTRDIHMNQVYYEKHWLYILKEYVRPLQELVFLGYFHDPPRSLMNFVVRYKPDEQPSLRPHHDSSTYTINIALNQVGVDYEGGGCRFLRYDCAVTDTKPGWMLMHPGRLTHYHEGLKVTRGTRYIMISFVDP</sequence>
<evidence type="ECO:0000256" key="4">
    <source>
        <dbReference type="ARBA" id="ARBA00022723"/>
    </source>
</evidence>
<comment type="catalytic activity">
    <reaction evidence="12">
        <text>L-lysyl-[collagen] + 2-oxoglutarate + O2 = (5R)-5-hydroxy-L-lysyl-[collagen] + succinate + CO2</text>
        <dbReference type="Rhea" id="RHEA:16569"/>
        <dbReference type="Rhea" id="RHEA-COMP:12751"/>
        <dbReference type="Rhea" id="RHEA-COMP:12752"/>
        <dbReference type="ChEBI" id="CHEBI:15379"/>
        <dbReference type="ChEBI" id="CHEBI:16526"/>
        <dbReference type="ChEBI" id="CHEBI:16810"/>
        <dbReference type="ChEBI" id="CHEBI:29969"/>
        <dbReference type="ChEBI" id="CHEBI:30031"/>
        <dbReference type="ChEBI" id="CHEBI:133442"/>
        <dbReference type="EC" id="1.14.11.4"/>
    </reaction>
</comment>
<dbReference type="InterPro" id="IPR005123">
    <property type="entry name" value="Oxoglu/Fe-dep_dioxygenase_dom"/>
</dbReference>
<keyword evidence="8" id="KW-0223">Dioxygenase</keyword>
<feature type="signal peptide" evidence="13">
    <location>
        <begin position="1"/>
        <end position="23"/>
    </location>
</feature>
<comment type="subcellular location">
    <subcellularLocation>
        <location evidence="2">Endoplasmic reticulum</location>
    </subcellularLocation>
</comment>
<evidence type="ECO:0000313" key="15">
    <source>
        <dbReference type="EMBL" id="KAF7994863.1"/>
    </source>
</evidence>
<evidence type="ECO:0000256" key="9">
    <source>
        <dbReference type="ARBA" id="ARBA00023002"/>
    </source>
</evidence>